<dbReference type="EMBL" id="BSFQ01000003">
    <property type="protein sequence ID" value="GLL09948.1"/>
    <property type="molecule type" value="Genomic_DNA"/>
</dbReference>
<feature type="domain" description="CREG-like beta-barrel" evidence="1">
    <location>
        <begin position="8"/>
        <end position="158"/>
    </location>
</feature>
<evidence type="ECO:0000313" key="3">
    <source>
        <dbReference type="Proteomes" id="UP001143463"/>
    </source>
</evidence>
<dbReference type="PANTHER" id="PTHR13343">
    <property type="entry name" value="CREG1 PROTEIN"/>
    <property type="match status" value="1"/>
</dbReference>
<proteinExistence type="predicted"/>
<keyword evidence="3" id="KW-1185">Reference proteome</keyword>
<reference evidence="2" key="2">
    <citation type="submission" date="2023-01" db="EMBL/GenBank/DDBJ databases">
        <authorList>
            <person name="Sun Q."/>
            <person name="Evtushenko L."/>
        </authorList>
    </citation>
    <scope>NUCLEOTIDE SEQUENCE</scope>
    <source>
        <strain evidence="2">VKM Ac-1069</strain>
    </source>
</reference>
<dbReference type="GO" id="GO:0005737">
    <property type="term" value="C:cytoplasm"/>
    <property type="evidence" value="ECO:0007669"/>
    <property type="project" value="UniProtKB-ARBA"/>
</dbReference>
<dbReference type="Proteomes" id="UP001143463">
    <property type="component" value="Unassembled WGS sequence"/>
</dbReference>
<dbReference type="InterPro" id="IPR012349">
    <property type="entry name" value="Split_barrel_FMN-bd"/>
</dbReference>
<dbReference type="Pfam" id="PF13883">
    <property type="entry name" value="CREG_beta-barrel"/>
    <property type="match status" value="1"/>
</dbReference>
<name>A0A9W6KZ00_9PSEU</name>
<accession>A0A9W6KZ00</accession>
<dbReference type="PANTHER" id="PTHR13343:SF17">
    <property type="entry name" value="CELLULAR REPRESSOR OF E1A-STIMULATED GENES, ISOFORM A"/>
    <property type="match status" value="1"/>
</dbReference>
<evidence type="ECO:0000313" key="2">
    <source>
        <dbReference type="EMBL" id="GLL09948.1"/>
    </source>
</evidence>
<dbReference type="SUPFAM" id="SSF50475">
    <property type="entry name" value="FMN-binding split barrel"/>
    <property type="match status" value="1"/>
</dbReference>
<gene>
    <name evidence="2" type="ORF">GCM10017577_10880</name>
</gene>
<protein>
    <recommendedName>
        <fullName evidence="1">CREG-like beta-barrel domain-containing protein</fullName>
    </recommendedName>
</protein>
<dbReference type="Gene3D" id="2.30.110.10">
    <property type="entry name" value="Electron Transport, Fmn-binding Protein, Chain A"/>
    <property type="match status" value="1"/>
</dbReference>
<dbReference type="RefSeq" id="WP_051737140.1">
    <property type="nucleotide sequence ID" value="NZ_BAAAUZ010000011.1"/>
</dbReference>
<organism evidence="2 3">
    <name type="scientific">Pseudonocardia halophobica</name>
    <dbReference type="NCBI Taxonomy" id="29401"/>
    <lineage>
        <taxon>Bacteria</taxon>
        <taxon>Bacillati</taxon>
        <taxon>Actinomycetota</taxon>
        <taxon>Actinomycetes</taxon>
        <taxon>Pseudonocardiales</taxon>
        <taxon>Pseudonocardiaceae</taxon>
        <taxon>Pseudonocardia</taxon>
    </lineage>
</organism>
<reference evidence="2" key="1">
    <citation type="journal article" date="2014" name="Int. J. Syst. Evol. Microbiol.">
        <title>Complete genome sequence of Corynebacterium casei LMG S-19264T (=DSM 44701T), isolated from a smear-ripened cheese.</title>
        <authorList>
            <consortium name="US DOE Joint Genome Institute (JGI-PGF)"/>
            <person name="Walter F."/>
            <person name="Albersmeier A."/>
            <person name="Kalinowski J."/>
            <person name="Ruckert C."/>
        </authorList>
    </citation>
    <scope>NUCLEOTIDE SEQUENCE</scope>
    <source>
        <strain evidence="2">VKM Ac-1069</strain>
    </source>
</reference>
<comment type="caution">
    <text evidence="2">The sequence shown here is derived from an EMBL/GenBank/DDBJ whole genome shotgun (WGS) entry which is preliminary data.</text>
</comment>
<sequence length="169" mass="17899">MGELEEVRALLSGQRSGTLATIGSAPGPTSTSAGAAAAGHPFGSVVAYALDHDGSPLLCLSDLAEHSRNLAADPRASLLVAGPVSTDADPLAAPRVTLVGRVWVLHGDERTRGLAAYRRAFPDAGYVDFADFQLYRLEVRTIRYVAGFGRMAWLEPDELEPGQKPSLRS</sequence>
<evidence type="ECO:0000259" key="1">
    <source>
        <dbReference type="Pfam" id="PF13883"/>
    </source>
</evidence>
<dbReference type="InterPro" id="IPR055343">
    <property type="entry name" value="CREG_beta-barrel"/>
</dbReference>
<dbReference type="AlphaFoldDB" id="A0A9W6KZ00"/>